<evidence type="ECO:0000313" key="2">
    <source>
        <dbReference type="Proteomes" id="UP000828390"/>
    </source>
</evidence>
<reference evidence="1" key="2">
    <citation type="submission" date="2020-11" db="EMBL/GenBank/DDBJ databases">
        <authorList>
            <person name="McCartney M.A."/>
            <person name="Auch B."/>
            <person name="Kono T."/>
            <person name="Mallez S."/>
            <person name="Becker A."/>
            <person name="Gohl D.M."/>
            <person name="Silverstein K.A.T."/>
            <person name="Koren S."/>
            <person name="Bechman K.B."/>
            <person name="Herman A."/>
            <person name="Abrahante J.E."/>
            <person name="Garbe J."/>
        </authorList>
    </citation>
    <scope>NUCLEOTIDE SEQUENCE</scope>
    <source>
        <strain evidence="1">Duluth1</strain>
        <tissue evidence="1">Whole animal</tissue>
    </source>
</reference>
<dbReference type="EMBL" id="JAIWYP010000001">
    <property type="protein sequence ID" value="KAH3881163.1"/>
    <property type="molecule type" value="Genomic_DNA"/>
</dbReference>
<sequence length="113" mass="12415">MVVSTKSWSLPMSAPGNVLVFAFLKLEICGASMKSIWFCTCPYGACQVSILDGLCGCSVLARVSWWLLLNSRVLEPLSLVSPKPNLPTDPDQSWYSSGALTTKYSWFNQKFAA</sequence>
<dbReference type="AlphaFoldDB" id="A0A9D4MPM4"/>
<proteinExistence type="predicted"/>
<reference evidence="1" key="1">
    <citation type="journal article" date="2019" name="bioRxiv">
        <title>The Genome of the Zebra Mussel, Dreissena polymorpha: A Resource for Invasive Species Research.</title>
        <authorList>
            <person name="McCartney M.A."/>
            <person name="Auch B."/>
            <person name="Kono T."/>
            <person name="Mallez S."/>
            <person name="Zhang Y."/>
            <person name="Obille A."/>
            <person name="Becker A."/>
            <person name="Abrahante J.E."/>
            <person name="Garbe J."/>
            <person name="Badalamenti J.P."/>
            <person name="Herman A."/>
            <person name="Mangelson H."/>
            <person name="Liachko I."/>
            <person name="Sullivan S."/>
            <person name="Sone E.D."/>
            <person name="Koren S."/>
            <person name="Silverstein K.A.T."/>
            <person name="Beckman K.B."/>
            <person name="Gohl D.M."/>
        </authorList>
    </citation>
    <scope>NUCLEOTIDE SEQUENCE</scope>
    <source>
        <strain evidence="1">Duluth1</strain>
        <tissue evidence="1">Whole animal</tissue>
    </source>
</reference>
<dbReference type="Proteomes" id="UP000828390">
    <property type="component" value="Unassembled WGS sequence"/>
</dbReference>
<accession>A0A9D4MPM4</accession>
<gene>
    <name evidence="1" type="ORF">DPMN_005086</name>
</gene>
<keyword evidence="2" id="KW-1185">Reference proteome</keyword>
<comment type="caution">
    <text evidence="1">The sequence shown here is derived from an EMBL/GenBank/DDBJ whole genome shotgun (WGS) entry which is preliminary data.</text>
</comment>
<organism evidence="1 2">
    <name type="scientific">Dreissena polymorpha</name>
    <name type="common">Zebra mussel</name>
    <name type="synonym">Mytilus polymorpha</name>
    <dbReference type="NCBI Taxonomy" id="45954"/>
    <lineage>
        <taxon>Eukaryota</taxon>
        <taxon>Metazoa</taxon>
        <taxon>Spiralia</taxon>
        <taxon>Lophotrochozoa</taxon>
        <taxon>Mollusca</taxon>
        <taxon>Bivalvia</taxon>
        <taxon>Autobranchia</taxon>
        <taxon>Heteroconchia</taxon>
        <taxon>Euheterodonta</taxon>
        <taxon>Imparidentia</taxon>
        <taxon>Neoheterodontei</taxon>
        <taxon>Myida</taxon>
        <taxon>Dreissenoidea</taxon>
        <taxon>Dreissenidae</taxon>
        <taxon>Dreissena</taxon>
    </lineage>
</organism>
<protein>
    <submittedName>
        <fullName evidence="1">Uncharacterized protein</fullName>
    </submittedName>
</protein>
<name>A0A9D4MPM4_DREPO</name>
<evidence type="ECO:0000313" key="1">
    <source>
        <dbReference type="EMBL" id="KAH3881163.1"/>
    </source>
</evidence>